<dbReference type="Gene3D" id="3.40.50.720">
    <property type="entry name" value="NAD(P)-binding Rossmann-like Domain"/>
    <property type="match status" value="1"/>
</dbReference>
<dbReference type="InterPro" id="IPR045010">
    <property type="entry name" value="MDR_fam"/>
</dbReference>
<comment type="caution">
    <text evidence="3">The sequence shown here is derived from an EMBL/GenBank/DDBJ whole genome shotgun (WGS) entry which is preliminary data.</text>
</comment>
<dbReference type="PANTHER" id="PTHR43205">
    <property type="entry name" value="PROSTAGLANDIN REDUCTASE"/>
    <property type="match status" value="1"/>
</dbReference>
<dbReference type="OrthoDB" id="809632at2759"/>
<accession>A0A7D8YUY6</accession>
<dbReference type="SUPFAM" id="SSF50129">
    <property type="entry name" value="GroES-like"/>
    <property type="match status" value="2"/>
</dbReference>
<dbReference type="Proteomes" id="UP000481288">
    <property type="component" value="Unassembled WGS sequence"/>
</dbReference>
<feature type="domain" description="Enoyl reductase (ER)" evidence="2">
    <location>
        <begin position="73"/>
        <end position="344"/>
    </location>
</feature>
<dbReference type="InterPro" id="IPR036291">
    <property type="entry name" value="NAD(P)-bd_dom_sf"/>
</dbReference>
<dbReference type="Gene3D" id="3.90.180.10">
    <property type="entry name" value="Medium-chain alcohol dehydrogenases, catalytic domain"/>
    <property type="match status" value="1"/>
</dbReference>
<name>A0A7D8YUY6_9HELO</name>
<evidence type="ECO:0000313" key="3">
    <source>
        <dbReference type="EMBL" id="TVY55849.1"/>
    </source>
</evidence>
<dbReference type="FunFam" id="3.40.50.720:FF:000121">
    <property type="entry name" value="Prostaglandin reductase 2"/>
    <property type="match status" value="1"/>
</dbReference>
<dbReference type="Pfam" id="PF16884">
    <property type="entry name" value="ADH_N_2"/>
    <property type="match status" value="1"/>
</dbReference>
<reference evidence="3 4" key="1">
    <citation type="submission" date="2018-05" db="EMBL/GenBank/DDBJ databases">
        <title>Whole genome sequencing for identification of molecular markers to develop diagnostic detection tools for the regulated plant pathogen Lachnellula willkommii.</title>
        <authorList>
            <person name="Giroux E."/>
            <person name="Bilodeau G."/>
        </authorList>
    </citation>
    <scope>NUCLEOTIDE SEQUENCE [LARGE SCALE GENOMIC DNA]</scope>
    <source>
        <strain evidence="3 4">CBS 625.97</strain>
    </source>
</reference>
<keyword evidence="1" id="KW-0560">Oxidoreductase</keyword>
<dbReference type="EMBL" id="QGMG01000204">
    <property type="protein sequence ID" value="TVY55849.1"/>
    <property type="molecule type" value="Genomic_DNA"/>
</dbReference>
<evidence type="ECO:0000313" key="4">
    <source>
        <dbReference type="Proteomes" id="UP000481288"/>
    </source>
</evidence>
<dbReference type="SMART" id="SM00829">
    <property type="entry name" value="PKS_ER"/>
    <property type="match status" value="1"/>
</dbReference>
<dbReference type="InterPro" id="IPR041694">
    <property type="entry name" value="ADH_N_2"/>
</dbReference>
<evidence type="ECO:0000256" key="1">
    <source>
        <dbReference type="ARBA" id="ARBA00023002"/>
    </source>
</evidence>
<dbReference type="InterPro" id="IPR011032">
    <property type="entry name" value="GroES-like_sf"/>
</dbReference>
<dbReference type="AlphaFoldDB" id="A0A7D8YUY6"/>
<evidence type="ECO:0000259" key="2">
    <source>
        <dbReference type="SMART" id="SM00829"/>
    </source>
</evidence>
<dbReference type="InterPro" id="IPR013149">
    <property type="entry name" value="ADH-like_C"/>
</dbReference>
<proteinExistence type="predicted"/>
<protein>
    <submittedName>
        <fullName evidence="3">NADP-dependent oxidoreductase RED1</fullName>
    </submittedName>
</protein>
<gene>
    <name evidence="3" type="primary">RED1_1</name>
    <name evidence="3" type="ORF">LCER1_G002658</name>
</gene>
<dbReference type="PANTHER" id="PTHR43205:SF7">
    <property type="entry name" value="PROSTAGLANDIN REDUCTASE 1"/>
    <property type="match status" value="1"/>
</dbReference>
<sequence length="364" mass="39584">MVQNKGVIFKQVPKGIPVPGQDLVVEAREFDLDQAPPEGGITTKNLYASFDPYQRARMRAPEIKSYNAAFTLGQSIANSSVAKVLKSDNSKFKSGDLITGFIPTEEYSALSKDGANAAKKIENPYNLDLKVFLGALGMPGLTAYSSFYEIGKPVKGETILISAASGAVGQLVGQLAKHEGLKVIGSVGADEKLDYIVKDLKFDGGFNYKKEKPADALKRLAPNGVDIYYENVGGEHLEAALNAMNDFGRIIACGMISEYSKSDAEKYPIKNLMQIVAKRITFRGFIVGDPNMGPVYIKERDENIAKWLHDGSFKAKESVIDGIDNGPEGFVGMLEGKNFGKTVLKIADVEVRDTKLEVNRANDI</sequence>
<organism evidence="3 4">
    <name type="scientific">Lachnellula cervina</name>
    <dbReference type="NCBI Taxonomy" id="1316786"/>
    <lineage>
        <taxon>Eukaryota</taxon>
        <taxon>Fungi</taxon>
        <taxon>Dikarya</taxon>
        <taxon>Ascomycota</taxon>
        <taxon>Pezizomycotina</taxon>
        <taxon>Leotiomycetes</taxon>
        <taxon>Helotiales</taxon>
        <taxon>Lachnaceae</taxon>
        <taxon>Lachnellula</taxon>
    </lineage>
</organism>
<keyword evidence="4" id="KW-1185">Reference proteome</keyword>
<dbReference type="SUPFAM" id="SSF51735">
    <property type="entry name" value="NAD(P)-binding Rossmann-fold domains"/>
    <property type="match status" value="1"/>
</dbReference>
<dbReference type="InterPro" id="IPR020843">
    <property type="entry name" value="ER"/>
</dbReference>
<dbReference type="CDD" id="cd05288">
    <property type="entry name" value="PGDH"/>
    <property type="match status" value="1"/>
</dbReference>
<dbReference type="GO" id="GO:0016628">
    <property type="term" value="F:oxidoreductase activity, acting on the CH-CH group of donors, NAD or NADP as acceptor"/>
    <property type="evidence" value="ECO:0007669"/>
    <property type="project" value="InterPro"/>
</dbReference>
<dbReference type="Pfam" id="PF00107">
    <property type="entry name" value="ADH_zinc_N"/>
    <property type="match status" value="1"/>
</dbReference>